<organism evidence="1 2">
    <name type="scientific">Phaeodactylibacter luteus</name>
    <dbReference type="NCBI Taxonomy" id="1564516"/>
    <lineage>
        <taxon>Bacteria</taxon>
        <taxon>Pseudomonadati</taxon>
        <taxon>Bacteroidota</taxon>
        <taxon>Saprospiria</taxon>
        <taxon>Saprospirales</taxon>
        <taxon>Haliscomenobacteraceae</taxon>
        <taxon>Phaeodactylibacter</taxon>
    </lineage>
</organism>
<reference evidence="1 2" key="1">
    <citation type="submission" date="2019-08" db="EMBL/GenBank/DDBJ databases">
        <title>Genome of Phaeodactylibacter luteus.</title>
        <authorList>
            <person name="Bowman J.P."/>
        </authorList>
    </citation>
    <scope>NUCLEOTIDE SEQUENCE [LARGE SCALE GENOMIC DNA]</scope>
    <source>
        <strain evidence="1 2">KCTC 42180</strain>
    </source>
</reference>
<dbReference type="Proteomes" id="UP000321580">
    <property type="component" value="Unassembled WGS sequence"/>
</dbReference>
<sequence length="161" mass="18984">MDTVITKFKIKEPRFAERYEHLFARYSRKWGGSEQDRLDKVKVFAKNYELYMYAFFLGLKHDRSIPLGSSEKSKSNVMRIEDWQPEVLKNHLVACTLVKDGTPFRKYDFMTEDEINKKSTELKEIVEAYTNGGLSILQEEFEEDKKALDEPFAFTELVFNT</sequence>
<evidence type="ECO:0000313" key="2">
    <source>
        <dbReference type="Proteomes" id="UP000321580"/>
    </source>
</evidence>
<proteinExistence type="predicted"/>
<accession>A0A5C6RKD8</accession>
<gene>
    <name evidence="1" type="ORF">FRY97_15510</name>
</gene>
<protein>
    <submittedName>
        <fullName evidence="1">Uncharacterized protein</fullName>
    </submittedName>
</protein>
<dbReference type="RefSeq" id="WP_147168475.1">
    <property type="nucleotide sequence ID" value="NZ_VOOR01000036.1"/>
</dbReference>
<name>A0A5C6RKD8_9BACT</name>
<evidence type="ECO:0000313" key="1">
    <source>
        <dbReference type="EMBL" id="TXB62120.1"/>
    </source>
</evidence>
<comment type="caution">
    <text evidence="1">The sequence shown here is derived from an EMBL/GenBank/DDBJ whole genome shotgun (WGS) entry which is preliminary data.</text>
</comment>
<keyword evidence="2" id="KW-1185">Reference proteome</keyword>
<dbReference type="AlphaFoldDB" id="A0A5C6RKD8"/>
<dbReference type="EMBL" id="VOOR01000036">
    <property type="protein sequence ID" value="TXB62120.1"/>
    <property type="molecule type" value="Genomic_DNA"/>
</dbReference>
<dbReference type="OrthoDB" id="1069215at2"/>